<dbReference type="GO" id="GO:0008270">
    <property type="term" value="F:zinc ion binding"/>
    <property type="evidence" value="ECO:0007669"/>
    <property type="project" value="InterPro"/>
</dbReference>
<dbReference type="GO" id="GO:0005829">
    <property type="term" value="C:cytosol"/>
    <property type="evidence" value="ECO:0007669"/>
    <property type="project" value="TreeGrafter"/>
</dbReference>
<dbReference type="CDD" id="cd05286">
    <property type="entry name" value="QOR2"/>
    <property type="match status" value="1"/>
</dbReference>
<accession>A0A847S856</accession>
<dbReference type="PANTHER" id="PTHR48106:SF13">
    <property type="entry name" value="QUINONE OXIDOREDUCTASE-RELATED"/>
    <property type="match status" value="1"/>
</dbReference>
<dbReference type="PROSITE" id="PS01162">
    <property type="entry name" value="QOR_ZETA_CRYSTAL"/>
    <property type="match status" value="1"/>
</dbReference>
<feature type="domain" description="Enoyl reductase (ER)" evidence="3">
    <location>
        <begin position="11"/>
        <end position="322"/>
    </location>
</feature>
<dbReference type="FunFam" id="3.40.50.720:FF:000053">
    <property type="entry name" value="Quinone oxidoreductase 1"/>
    <property type="match status" value="1"/>
</dbReference>
<dbReference type="NCBIfam" id="NF008024">
    <property type="entry name" value="PRK10754.1"/>
    <property type="match status" value="1"/>
</dbReference>
<keyword evidence="2" id="KW-0560">Oxidoreductase</keyword>
<keyword evidence="1" id="KW-0521">NADP</keyword>
<dbReference type="InterPro" id="IPR011032">
    <property type="entry name" value="GroES-like_sf"/>
</dbReference>
<dbReference type="RefSeq" id="WP_168877569.1">
    <property type="nucleotide sequence ID" value="NZ_JABAIM010000002.1"/>
</dbReference>
<reference evidence="4 5" key="1">
    <citation type="submission" date="2020-04" db="EMBL/GenBank/DDBJ databases">
        <title>Draft genome of Leeia sp. IMCC25680.</title>
        <authorList>
            <person name="Song J."/>
            <person name="Cho J.-C."/>
        </authorList>
    </citation>
    <scope>NUCLEOTIDE SEQUENCE [LARGE SCALE GENOMIC DNA]</scope>
    <source>
        <strain evidence="4 5">IMCC25680</strain>
    </source>
</reference>
<evidence type="ECO:0000313" key="4">
    <source>
        <dbReference type="EMBL" id="NLR75943.1"/>
    </source>
</evidence>
<comment type="caution">
    <text evidence="4">The sequence shown here is derived from an EMBL/GenBank/DDBJ whole genome shotgun (WGS) entry which is preliminary data.</text>
</comment>
<dbReference type="PANTHER" id="PTHR48106">
    <property type="entry name" value="QUINONE OXIDOREDUCTASE PIG3-RELATED"/>
    <property type="match status" value="1"/>
</dbReference>
<evidence type="ECO:0000256" key="2">
    <source>
        <dbReference type="ARBA" id="ARBA00023002"/>
    </source>
</evidence>
<dbReference type="InterPro" id="IPR047618">
    <property type="entry name" value="QOR-like"/>
</dbReference>
<dbReference type="GO" id="GO:0003960">
    <property type="term" value="F:quinone reductase (NADPH) activity"/>
    <property type="evidence" value="ECO:0007669"/>
    <property type="project" value="InterPro"/>
</dbReference>
<evidence type="ECO:0000259" key="3">
    <source>
        <dbReference type="SMART" id="SM00829"/>
    </source>
</evidence>
<evidence type="ECO:0000256" key="1">
    <source>
        <dbReference type="ARBA" id="ARBA00022857"/>
    </source>
</evidence>
<organism evidence="4 5">
    <name type="scientific">Leeia aquatica</name>
    <dbReference type="NCBI Taxonomy" id="2725557"/>
    <lineage>
        <taxon>Bacteria</taxon>
        <taxon>Pseudomonadati</taxon>
        <taxon>Pseudomonadota</taxon>
        <taxon>Betaproteobacteria</taxon>
        <taxon>Neisseriales</taxon>
        <taxon>Leeiaceae</taxon>
        <taxon>Leeia</taxon>
    </lineage>
</organism>
<dbReference type="Gene3D" id="3.90.180.10">
    <property type="entry name" value="Medium-chain alcohol dehydrogenases, catalytic domain"/>
    <property type="match status" value="1"/>
</dbReference>
<proteinExistence type="predicted"/>
<dbReference type="InterPro" id="IPR013154">
    <property type="entry name" value="ADH-like_N"/>
</dbReference>
<dbReference type="AlphaFoldDB" id="A0A847S856"/>
<evidence type="ECO:0000313" key="5">
    <source>
        <dbReference type="Proteomes" id="UP000587991"/>
    </source>
</evidence>
<dbReference type="Gene3D" id="3.40.50.720">
    <property type="entry name" value="NAD(P)-binding Rossmann-like Domain"/>
    <property type="match status" value="1"/>
</dbReference>
<dbReference type="SMART" id="SM00829">
    <property type="entry name" value="PKS_ER"/>
    <property type="match status" value="1"/>
</dbReference>
<dbReference type="Pfam" id="PF00107">
    <property type="entry name" value="ADH_zinc_N"/>
    <property type="match status" value="1"/>
</dbReference>
<keyword evidence="5" id="KW-1185">Reference proteome</keyword>
<dbReference type="GO" id="GO:0070402">
    <property type="term" value="F:NADPH binding"/>
    <property type="evidence" value="ECO:0007669"/>
    <property type="project" value="TreeGrafter"/>
</dbReference>
<gene>
    <name evidence="4" type="ORF">HF682_12315</name>
</gene>
<dbReference type="Proteomes" id="UP000587991">
    <property type="component" value="Unassembled WGS sequence"/>
</dbReference>
<name>A0A847S856_9NEIS</name>
<dbReference type="EMBL" id="JABAIM010000002">
    <property type="protein sequence ID" value="NLR75943.1"/>
    <property type="molecule type" value="Genomic_DNA"/>
</dbReference>
<dbReference type="SUPFAM" id="SSF50129">
    <property type="entry name" value="GroES-like"/>
    <property type="match status" value="1"/>
</dbReference>
<sequence length="324" mass="33981">MSKVVRFHQTGGPEVMVLEDVAVGEPGPGQVRLRQHAVGLNFIDLYHRSGLYPMALPSGLGMEAAGVVEAVGEGVSTAQVGDRVAYAGGPLGAYAEQRILPADKLVPLPDHLSFEQGASMLLQGLTAWYLLHQTYPLQAGETILFHAAAGGVGLIACQWAKALGATVIGTVSSPAKAELARQHGCDHVLDYSQPGWVAQVRELTGGKGVPVVYDGVGQATFMDSLDCLRQRGLMVSFGNASGAVPAIEPGVLSSKGSLYLTRPTLGHYTGTREALLAGAAALFFAVEQGQIKLAIHQRYPLAEVAKAHEDLAARRTTGSSVLLP</sequence>
<dbReference type="InterPro" id="IPR002364">
    <property type="entry name" value="Quin_OxRdtase/zeta-crystal_CS"/>
</dbReference>
<dbReference type="InterPro" id="IPR013149">
    <property type="entry name" value="ADH-like_C"/>
</dbReference>
<dbReference type="InterPro" id="IPR036291">
    <property type="entry name" value="NAD(P)-bd_dom_sf"/>
</dbReference>
<dbReference type="GO" id="GO:0035925">
    <property type="term" value="F:mRNA 3'-UTR AU-rich region binding"/>
    <property type="evidence" value="ECO:0007669"/>
    <property type="project" value="TreeGrafter"/>
</dbReference>
<protein>
    <submittedName>
        <fullName evidence="4">Quinone oxidoreductase</fullName>
    </submittedName>
</protein>
<dbReference type="InterPro" id="IPR020843">
    <property type="entry name" value="ER"/>
</dbReference>
<dbReference type="SUPFAM" id="SSF51735">
    <property type="entry name" value="NAD(P)-binding Rossmann-fold domains"/>
    <property type="match status" value="1"/>
</dbReference>
<dbReference type="Pfam" id="PF08240">
    <property type="entry name" value="ADH_N"/>
    <property type="match status" value="1"/>
</dbReference>